<dbReference type="PANTHER" id="PTHR30055:SF234">
    <property type="entry name" value="HTH-TYPE TRANSCRIPTIONAL REGULATOR BETI"/>
    <property type="match status" value="1"/>
</dbReference>
<evidence type="ECO:0000313" key="6">
    <source>
        <dbReference type="EMBL" id="GES17436.1"/>
    </source>
</evidence>
<name>A0A5M3X9U4_9ACTN</name>
<dbReference type="PROSITE" id="PS50977">
    <property type="entry name" value="HTH_TETR_2"/>
    <property type="match status" value="1"/>
</dbReference>
<dbReference type="Pfam" id="PF00440">
    <property type="entry name" value="TetR_N"/>
    <property type="match status" value="1"/>
</dbReference>
<keyword evidence="2 4" id="KW-0238">DNA-binding</keyword>
<dbReference type="InterPro" id="IPR050109">
    <property type="entry name" value="HTH-type_TetR-like_transc_reg"/>
</dbReference>
<comment type="caution">
    <text evidence="6">The sequence shown here is derived from an EMBL/GenBank/DDBJ whole genome shotgun (WGS) entry which is preliminary data.</text>
</comment>
<proteinExistence type="predicted"/>
<dbReference type="RefSeq" id="WP_155342604.1">
    <property type="nucleotide sequence ID" value="NZ_BAAAHM010000001.1"/>
</dbReference>
<dbReference type="GO" id="GO:0000976">
    <property type="term" value="F:transcription cis-regulatory region binding"/>
    <property type="evidence" value="ECO:0007669"/>
    <property type="project" value="TreeGrafter"/>
</dbReference>
<dbReference type="PANTHER" id="PTHR30055">
    <property type="entry name" value="HTH-TYPE TRANSCRIPTIONAL REGULATOR RUTR"/>
    <property type="match status" value="1"/>
</dbReference>
<evidence type="ECO:0000256" key="4">
    <source>
        <dbReference type="PROSITE-ProRule" id="PRU00335"/>
    </source>
</evidence>
<dbReference type="EMBL" id="BLAF01000004">
    <property type="protein sequence ID" value="GES17436.1"/>
    <property type="molecule type" value="Genomic_DNA"/>
</dbReference>
<keyword evidence="7" id="KW-1185">Reference proteome</keyword>
<evidence type="ECO:0000256" key="2">
    <source>
        <dbReference type="ARBA" id="ARBA00023125"/>
    </source>
</evidence>
<feature type="DNA-binding region" description="H-T-H motif" evidence="4">
    <location>
        <begin position="34"/>
        <end position="53"/>
    </location>
</feature>
<keyword evidence="1" id="KW-0805">Transcription regulation</keyword>
<keyword evidence="3" id="KW-0804">Transcription</keyword>
<accession>A0A5M3X9U4</accession>
<dbReference type="SUPFAM" id="SSF46689">
    <property type="entry name" value="Homeodomain-like"/>
    <property type="match status" value="1"/>
</dbReference>
<feature type="domain" description="HTH tetR-type" evidence="5">
    <location>
        <begin position="11"/>
        <end position="71"/>
    </location>
</feature>
<protein>
    <recommendedName>
        <fullName evidence="5">HTH tetR-type domain-containing protein</fullName>
    </recommendedName>
</protein>
<evidence type="ECO:0000256" key="3">
    <source>
        <dbReference type="ARBA" id="ARBA00023163"/>
    </source>
</evidence>
<evidence type="ECO:0000313" key="7">
    <source>
        <dbReference type="Proteomes" id="UP000377595"/>
    </source>
</evidence>
<dbReference type="GO" id="GO:0003700">
    <property type="term" value="F:DNA-binding transcription factor activity"/>
    <property type="evidence" value="ECO:0007669"/>
    <property type="project" value="TreeGrafter"/>
</dbReference>
<dbReference type="AlphaFoldDB" id="A0A5M3X9U4"/>
<dbReference type="OrthoDB" id="3403733at2"/>
<dbReference type="Pfam" id="PF17933">
    <property type="entry name" value="TetR_C_25"/>
    <property type="match status" value="1"/>
</dbReference>
<dbReference type="PRINTS" id="PR00455">
    <property type="entry name" value="HTHTETR"/>
</dbReference>
<dbReference type="InterPro" id="IPR001647">
    <property type="entry name" value="HTH_TetR"/>
</dbReference>
<sequence>MRSDYRPSGDLTARARIRDAALDLFGAEGINRVSVRAIAVKAGVSPALVLHHFGSKQGLRAACDQYVISRVRGEPDHSEAPDTRDAGVDWENTAGLGAMLEAAGSVRRYLARAFLDGTPQAAALFDEIVRTTGAWLERGAEEGWARPADDPRARAAIYVTWLLAPLAFDAHLARVLEVADLHDLDATLRYSRAALDIYTHGLFTDERALTAWDAITAARRTR</sequence>
<evidence type="ECO:0000259" key="5">
    <source>
        <dbReference type="PROSITE" id="PS50977"/>
    </source>
</evidence>
<gene>
    <name evidence="6" type="ORF">Aple_003310</name>
</gene>
<reference evidence="6 7" key="1">
    <citation type="submission" date="2019-10" db="EMBL/GenBank/DDBJ databases">
        <title>Whole genome shotgun sequence of Acrocarpospora pleiomorpha NBRC 16267.</title>
        <authorList>
            <person name="Ichikawa N."/>
            <person name="Kimura A."/>
            <person name="Kitahashi Y."/>
            <person name="Komaki H."/>
            <person name="Oguchi A."/>
        </authorList>
    </citation>
    <scope>NUCLEOTIDE SEQUENCE [LARGE SCALE GENOMIC DNA]</scope>
    <source>
        <strain evidence="6 7">NBRC 16267</strain>
    </source>
</reference>
<evidence type="ECO:0000256" key="1">
    <source>
        <dbReference type="ARBA" id="ARBA00023015"/>
    </source>
</evidence>
<dbReference type="InterPro" id="IPR041484">
    <property type="entry name" value="TetR_C_25"/>
</dbReference>
<dbReference type="Proteomes" id="UP000377595">
    <property type="component" value="Unassembled WGS sequence"/>
</dbReference>
<dbReference type="Gene3D" id="1.10.357.10">
    <property type="entry name" value="Tetracycline Repressor, domain 2"/>
    <property type="match status" value="1"/>
</dbReference>
<organism evidence="6 7">
    <name type="scientific">Acrocarpospora pleiomorpha</name>
    <dbReference type="NCBI Taxonomy" id="90975"/>
    <lineage>
        <taxon>Bacteria</taxon>
        <taxon>Bacillati</taxon>
        <taxon>Actinomycetota</taxon>
        <taxon>Actinomycetes</taxon>
        <taxon>Streptosporangiales</taxon>
        <taxon>Streptosporangiaceae</taxon>
        <taxon>Acrocarpospora</taxon>
    </lineage>
</organism>
<dbReference type="InterPro" id="IPR009057">
    <property type="entry name" value="Homeodomain-like_sf"/>
</dbReference>